<accession>A0A2K9PPD7</accession>
<evidence type="ECO:0000259" key="9">
    <source>
        <dbReference type="Pfam" id="PF16757"/>
    </source>
</evidence>
<dbReference type="InterPro" id="IPR013780">
    <property type="entry name" value="Glyco_hydro_b"/>
</dbReference>
<dbReference type="GO" id="GO:0005764">
    <property type="term" value="C:lysosome"/>
    <property type="evidence" value="ECO:0007669"/>
    <property type="project" value="TreeGrafter"/>
</dbReference>
<dbReference type="InterPro" id="IPR016286">
    <property type="entry name" value="FUC_metazoa-typ"/>
</dbReference>
<comment type="function">
    <text evidence="1">Alpha-L-fucosidase is responsible for hydrolyzing the alpha-1,6-linked fucose joined to the reducing-end N-acetylglucosamine of the carbohydrate moieties of glycoproteins.</text>
</comment>
<keyword evidence="11" id="KW-1185">Reference proteome</keyword>
<dbReference type="KEGG" id="fek:C1H87_06825"/>
<feature type="domain" description="Alpha-L-fucosidase C-terminal" evidence="9">
    <location>
        <begin position="414"/>
        <end position="491"/>
    </location>
</feature>
<dbReference type="GO" id="GO:0004560">
    <property type="term" value="F:alpha-L-fucosidase activity"/>
    <property type="evidence" value="ECO:0007669"/>
    <property type="project" value="InterPro"/>
</dbReference>
<dbReference type="PIRSF" id="PIRSF001092">
    <property type="entry name" value="Alpha-L-fucosidase"/>
    <property type="match status" value="1"/>
</dbReference>
<dbReference type="PANTHER" id="PTHR10030">
    <property type="entry name" value="ALPHA-L-FUCOSIDASE"/>
    <property type="match status" value="1"/>
</dbReference>
<evidence type="ECO:0000256" key="1">
    <source>
        <dbReference type="ARBA" id="ARBA00004071"/>
    </source>
</evidence>
<evidence type="ECO:0000256" key="7">
    <source>
        <dbReference type="SAM" id="SignalP"/>
    </source>
</evidence>
<evidence type="ECO:0000256" key="4">
    <source>
        <dbReference type="ARBA" id="ARBA00022729"/>
    </source>
</evidence>
<name>A0A2K9PPD7_9FLAO</name>
<keyword evidence="4 7" id="KW-0732">Signal</keyword>
<keyword evidence="5" id="KW-0378">Hydrolase</keyword>
<dbReference type="SMART" id="SM00812">
    <property type="entry name" value="Alpha_L_fucos"/>
    <property type="match status" value="1"/>
</dbReference>
<dbReference type="InterPro" id="IPR057739">
    <property type="entry name" value="Glyco_hydro_29_N"/>
</dbReference>
<proteinExistence type="inferred from homology"/>
<dbReference type="GO" id="GO:0016139">
    <property type="term" value="P:glycoside catabolic process"/>
    <property type="evidence" value="ECO:0007669"/>
    <property type="project" value="TreeGrafter"/>
</dbReference>
<evidence type="ECO:0000256" key="6">
    <source>
        <dbReference type="ARBA" id="ARBA00023295"/>
    </source>
</evidence>
<dbReference type="OrthoDB" id="1095333at2"/>
<dbReference type="GO" id="GO:0006004">
    <property type="term" value="P:fucose metabolic process"/>
    <property type="evidence" value="ECO:0007669"/>
    <property type="project" value="InterPro"/>
</dbReference>
<gene>
    <name evidence="10" type="ORF">C1H87_06825</name>
</gene>
<evidence type="ECO:0000256" key="2">
    <source>
        <dbReference type="ARBA" id="ARBA00007951"/>
    </source>
</evidence>
<organism evidence="10 11">
    <name type="scientific">Flavivirga eckloniae</name>
    <dbReference type="NCBI Taxonomy" id="1803846"/>
    <lineage>
        <taxon>Bacteria</taxon>
        <taxon>Pseudomonadati</taxon>
        <taxon>Bacteroidota</taxon>
        <taxon>Flavobacteriia</taxon>
        <taxon>Flavobacteriales</taxon>
        <taxon>Flavobacteriaceae</taxon>
        <taxon>Flavivirga</taxon>
    </lineage>
</organism>
<dbReference type="Pfam" id="PF16757">
    <property type="entry name" value="Fucosidase_C"/>
    <property type="match status" value="1"/>
</dbReference>
<dbReference type="EC" id="3.2.1.51" evidence="3"/>
<dbReference type="SUPFAM" id="SSF51445">
    <property type="entry name" value="(Trans)glycosidases"/>
    <property type="match status" value="1"/>
</dbReference>
<reference evidence="10 11" key="1">
    <citation type="submission" date="2018-01" db="EMBL/GenBank/DDBJ databases">
        <title>Complete genome sequence of Flavivirga eckloniae ECD14 isolated from seaweed Ecklonia cava.</title>
        <authorList>
            <person name="Lee J.H."/>
            <person name="Baik K.S."/>
            <person name="Seong C.N."/>
        </authorList>
    </citation>
    <scope>NUCLEOTIDE SEQUENCE [LARGE SCALE GENOMIC DNA]</scope>
    <source>
        <strain evidence="10 11">ECD14</strain>
    </source>
</reference>
<dbReference type="InterPro" id="IPR017853">
    <property type="entry name" value="GH"/>
</dbReference>
<sequence>MKALVSLMLLFVINQAFAQNEYKPDWESLATHKAAPEWFQDAKLGIYFHWGPYSVPAFDNEWYPRNMFMKGNKVYNHHLATYGDPKEFGYDKFVPMFKAEKFNPEEWAELFYNAGARFAGPVAMHSDGFAMWHSKVSPWNVKDKGPQRDIMGEIFSELKKRKIKTIATFHHARYGQRNADTPENWGTEDWRSGYNSHYPYHPDLPTSSTDPELSLLYGNFESMDDFHDFWLNTVNEVVDGYSPDIIWYDAWLNMIPEKYRQEMAANFFNSGIKNNKEVVICHKQNDMPMSLSVLDFEQGGRRETHPMPWMTDITLSHGSWCYTEGLEYKDAALVLRNMVDVWSKNGIVLLNISPRADGVIPDEQKKVLLEIGQWLETYGESVYETRPYFVHGYGNANTGDGSHGGQSAKIKYTKDDVRFTISKDGKNLYVSFLGKPKQGERIRINPLGIHQYHPTSPIKRVTLLGSDTEVKWEATTSTFYITMPNVEMNDLVTVFKFELE</sequence>
<keyword evidence="6" id="KW-0326">Glycosidase</keyword>
<dbReference type="Proteomes" id="UP000235826">
    <property type="component" value="Chromosome"/>
</dbReference>
<protein>
    <recommendedName>
        <fullName evidence="3">alpha-L-fucosidase</fullName>
        <ecNumber evidence="3">3.2.1.51</ecNumber>
    </recommendedName>
</protein>
<evidence type="ECO:0000256" key="3">
    <source>
        <dbReference type="ARBA" id="ARBA00012662"/>
    </source>
</evidence>
<comment type="similarity">
    <text evidence="2">Belongs to the glycosyl hydrolase 29 family.</text>
</comment>
<evidence type="ECO:0000313" key="11">
    <source>
        <dbReference type="Proteomes" id="UP000235826"/>
    </source>
</evidence>
<feature type="signal peptide" evidence="7">
    <location>
        <begin position="1"/>
        <end position="18"/>
    </location>
</feature>
<evidence type="ECO:0000313" key="10">
    <source>
        <dbReference type="EMBL" id="AUP78437.1"/>
    </source>
</evidence>
<evidence type="ECO:0000256" key="5">
    <source>
        <dbReference type="ARBA" id="ARBA00022801"/>
    </source>
</evidence>
<dbReference type="InterPro" id="IPR000933">
    <property type="entry name" value="Glyco_hydro_29"/>
</dbReference>
<dbReference type="EMBL" id="CP025791">
    <property type="protein sequence ID" value="AUP78437.1"/>
    <property type="molecule type" value="Genomic_DNA"/>
</dbReference>
<evidence type="ECO:0000259" key="8">
    <source>
        <dbReference type="Pfam" id="PF01120"/>
    </source>
</evidence>
<dbReference type="Gene3D" id="2.60.40.1180">
    <property type="entry name" value="Golgi alpha-mannosidase II"/>
    <property type="match status" value="1"/>
</dbReference>
<dbReference type="Pfam" id="PF01120">
    <property type="entry name" value="Alpha_L_fucos"/>
    <property type="match status" value="1"/>
</dbReference>
<dbReference type="AlphaFoldDB" id="A0A2K9PPD7"/>
<feature type="domain" description="Glycoside hydrolase family 29 N-terminal" evidence="8">
    <location>
        <begin position="13"/>
        <end position="380"/>
    </location>
</feature>
<feature type="chain" id="PRO_5014947152" description="alpha-L-fucosidase" evidence="7">
    <location>
        <begin position="19"/>
        <end position="500"/>
    </location>
</feature>
<dbReference type="RefSeq" id="WP_102755093.1">
    <property type="nucleotide sequence ID" value="NZ_CP025791.1"/>
</dbReference>
<dbReference type="InterPro" id="IPR031919">
    <property type="entry name" value="Fucosidase_C"/>
</dbReference>
<dbReference type="Gene3D" id="3.20.20.80">
    <property type="entry name" value="Glycosidases"/>
    <property type="match status" value="1"/>
</dbReference>
<dbReference type="PANTHER" id="PTHR10030:SF37">
    <property type="entry name" value="ALPHA-L-FUCOSIDASE-RELATED"/>
    <property type="match status" value="1"/>
</dbReference>